<dbReference type="EMBL" id="PTIY01000010">
    <property type="protein sequence ID" value="PPK69244.1"/>
    <property type="molecule type" value="Genomic_DNA"/>
</dbReference>
<proteinExistence type="predicted"/>
<keyword evidence="2" id="KW-1185">Reference proteome</keyword>
<dbReference type="RefSeq" id="WP_104424292.1">
    <property type="nucleotide sequence ID" value="NZ_PTIY01000010.1"/>
</dbReference>
<name>A0A2S6GVJ8_9GAMM</name>
<organism evidence="1 2">
    <name type="scientific">Methylobacter tundripaludum</name>
    <dbReference type="NCBI Taxonomy" id="173365"/>
    <lineage>
        <taxon>Bacteria</taxon>
        <taxon>Pseudomonadati</taxon>
        <taxon>Pseudomonadota</taxon>
        <taxon>Gammaproteobacteria</taxon>
        <taxon>Methylococcales</taxon>
        <taxon>Methylococcaceae</taxon>
        <taxon>Methylobacter</taxon>
    </lineage>
</organism>
<gene>
    <name evidence="1" type="ORF">B0F88_11030</name>
</gene>
<protein>
    <submittedName>
        <fullName evidence="1">Ribbon-helix-helix CopG family protein</fullName>
    </submittedName>
</protein>
<evidence type="ECO:0000313" key="1">
    <source>
        <dbReference type="EMBL" id="PPK69244.1"/>
    </source>
</evidence>
<evidence type="ECO:0000313" key="2">
    <source>
        <dbReference type="Proteomes" id="UP000238071"/>
    </source>
</evidence>
<dbReference type="Proteomes" id="UP000238071">
    <property type="component" value="Unassembled WGS sequence"/>
</dbReference>
<reference evidence="1 2" key="1">
    <citation type="submission" date="2018-02" db="EMBL/GenBank/DDBJ databases">
        <title>Subsurface microbial communities from deep shales in Ohio and West Virginia, USA.</title>
        <authorList>
            <person name="Wrighton K."/>
        </authorList>
    </citation>
    <scope>NUCLEOTIDE SEQUENCE [LARGE SCALE GENOMIC DNA]</scope>
    <source>
        <strain evidence="1 2">OWC-G53F</strain>
    </source>
</reference>
<dbReference type="AlphaFoldDB" id="A0A2S6GVJ8"/>
<sequence>MITLDQQLEHQLEHIAVEQGISVSQLIEDFIMDYQSEREAVARAEQSYAEYKRTGQTVSLDQLIKDNDLED</sequence>
<comment type="caution">
    <text evidence="1">The sequence shown here is derived from an EMBL/GenBank/DDBJ whole genome shotgun (WGS) entry which is preliminary data.</text>
</comment>
<dbReference type="OrthoDB" id="9890403at2"/>
<accession>A0A2S6GVJ8</accession>